<dbReference type="Proteomes" id="UP001610432">
    <property type="component" value="Unassembled WGS sequence"/>
</dbReference>
<dbReference type="Pfam" id="PF00400">
    <property type="entry name" value="WD40"/>
    <property type="match status" value="1"/>
</dbReference>
<organism evidence="2 3">
    <name type="scientific">Aspergillus lucknowensis</name>
    <dbReference type="NCBI Taxonomy" id="176173"/>
    <lineage>
        <taxon>Eukaryota</taxon>
        <taxon>Fungi</taxon>
        <taxon>Dikarya</taxon>
        <taxon>Ascomycota</taxon>
        <taxon>Pezizomycotina</taxon>
        <taxon>Eurotiomycetes</taxon>
        <taxon>Eurotiomycetidae</taxon>
        <taxon>Eurotiales</taxon>
        <taxon>Aspergillaceae</taxon>
        <taxon>Aspergillus</taxon>
        <taxon>Aspergillus subgen. Nidulantes</taxon>
    </lineage>
</organism>
<dbReference type="InterPro" id="IPR001680">
    <property type="entry name" value="WD40_rpt"/>
</dbReference>
<evidence type="ECO:0000256" key="1">
    <source>
        <dbReference type="PROSITE-ProRule" id="PRU00221"/>
    </source>
</evidence>
<gene>
    <name evidence="2" type="ORF">BJX67DRAFT_374131</name>
</gene>
<evidence type="ECO:0008006" key="4">
    <source>
        <dbReference type="Google" id="ProtNLM"/>
    </source>
</evidence>
<accession>A0ABR4LHV7</accession>
<proteinExistence type="predicted"/>
<dbReference type="Gene3D" id="2.130.10.10">
    <property type="entry name" value="YVTN repeat-like/Quinoprotein amine dehydrogenase"/>
    <property type="match status" value="1"/>
</dbReference>
<keyword evidence="3" id="KW-1185">Reference proteome</keyword>
<dbReference type="PROSITE" id="PS50082">
    <property type="entry name" value="WD_REPEATS_2"/>
    <property type="match status" value="1"/>
</dbReference>
<name>A0ABR4LHV7_9EURO</name>
<keyword evidence="1" id="KW-0853">WD repeat</keyword>
<dbReference type="PANTHER" id="PTHR46082:SF11">
    <property type="entry name" value="AAA+ ATPASE DOMAIN-CONTAINING PROTEIN-RELATED"/>
    <property type="match status" value="1"/>
</dbReference>
<dbReference type="InterPro" id="IPR035994">
    <property type="entry name" value="Nucleoside_phosphorylase_sf"/>
</dbReference>
<dbReference type="SUPFAM" id="SSF53167">
    <property type="entry name" value="Purine and uridine phosphorylases"/>
    <property type="match status" value="1"/>
</dbReference>
<dbReference type="InterPro" id="IPR015943">
    <property type="entry name" value="WD40/YVTN_repeat-like_dom_sf"/>
</dbReference>
<dbReference type="PROSITE" id="PS50294">
    <property type="entry name" value="WD_REPEATS_REGION"/>
    <property type="match status" value="1"/>
</dbReference>
<evidence type="ECO:0000313" key="3">
    <source>
        <dbReference type="Proteomes" id="UP001610432"/>
    </source>
</evidence>
<dbReference type="InterPro" id="IPR036322">
    <property type="entry name" value="WD40_repeat_dom_sf"/>
</dbReference>
<dbReference type="EMBL" id="JBFXLQ010000044">
    <property type="protein sequence ID" value="KAL2864130.1"/>
    <property type="molecule type" value="Genomic_DNA"/>
</dbReference>
<dbReference type="PANTHER" id="PTHR46082">
    <property type="entry name" value="ATP/GTP-BINDING PROTEIN-RELATED"/>
    <property type="match status" value="1"/>
</dbReference>
<evidence type="ECO:0000313" key="2">
    <source>
        <dbReference type="EMBL" id="KAL2864130.1"/>
    </source>
</evidence>
<reference evidence="2 3" key="1">
    <citation type="submission" date="2024-07" db="EMBL/GenBank/DDBJ databases">
        <title>Section-level genome sequencing and comparative genomics of Aspergillus sections Usti and Cavernicolus.</title>
        <authorList>
            <consortium name="Lawrence Berkeley National Laboratory"/>
            <person name="Nybo J.L."/>
            <person name="Vesth T.C."/>
            <person name="Theobald S."/>
            <person name="Frisvad J.C."/>
            <person name="Larsen T.O."/>
            <person name="Kjaerboelling I."/>
            <person name="Rothschild-Mancinelli K."/>
            <person name="Lyhne E.K."/>
            <person name="Kogle M.E."/>
            <person name="Barry K."/>
            <person name="Clum A."/>
            <person name="Na H."/>
            <person name="Ledsgaard L."/>
            <person name="Lin J."/>
            <person name="Lipzen A."/>
            <person name="Kuo A."/>
            <person name="Riley R."/>
            <person name="Mondo S."/>
            <person name="Labutti K."/>
            <person name="Haridas S."/>
            <person name="Pangalinan J."/>
            <person name="Salamov A.A."/>
            <person name="Simmons B.A."/>
            <person name="Magnuson J.K."/>
            <person name="Chen J."/>
            <person name="Drula E."/>
            <person name="Henrissat B."/>
            <person name="Wiebenga A."/>
            <person name="Lubbers R.J."/>
            <person name="Gomes A.C."/>
            <person name="Macurrencykelacurrency M.R."/>
            <person name="Stajich J."/>
            <person name="Grigoriev I.V."/>
            <person name="Mortensen U.H."/>
            <person name="De Vries R.P."/>
            <person name="Baker S.E."/>
            <person name="Andersen M.R."/>
        </authorList>
    </citation>
    <scope>NUCLEOTIDE SEQUENCE [LARGE SCALE GENOMIC DNA]</scope>
    <source>
        <strain evidence="2 3">CBS 449.75</strain>
    </source>
</reference>
<dbReference type="RefSeq" id="XP_070883109.1">
    <property type="nucleotide sequence ID" value="XM_071031508.1"/>
</dbReference>
<dbReference type="InterPro" id="IPR053137">
    <property type="entry name" value="NLR-like"/>
</dbReference>
<comment type="caution">
    <text evidence="2">The sequence shown here is derived from an EMBL/GenBank/DDBJ whole genome shotgun (WGS) entry which is preliminary data.</text>
</comment>
<dbReference type="SUPFAM" id="SSF50978">
    <property type="entry name" value="WD40 repeat-like"/>
    <property type="match status" value="1"/>
</dbReference>
<feature type="repeat" description="WD" evidence="1">
    <location>
        <begin position="605"/>
        <end position="633"/>
    </location>
</feature>
<sequence length="633" mass="72178">MQRFTNTGAMPPPILEEYQISWIYALPIKAATTQEILNKSFGPLDEQDNMDTNIYTLGYIGKHYIVITCMGAPYSITSATTMANHIIQTFSQLLQISLIMGIRGGIPSATHNIQLGDIVISYPTGSCGGILQHDIGKINENRKHTRTSSLNSPPRLLLAVVNQIREIPRGPRKNNNPQPHYSIIVLGNIVIKYGSIQEQLRQETGTLCFKIKAIGLMQDFPWAAFNLYVNKDDKCLPGTRYKLLNQIKNGMAGTGKSTISWTISPSFFFKRGKEDQESAKKFFPTLTRQLMLWSSGLKPSIALKSLQEQFEKLFLQPLHRLDWRSQHSQNAELKSFYLRVFLTSRPELSISLGFSEIGNHVYQDTALHEIPEEYQFTKIQYFKKLVRISVPLFISAATEPKSCLTELLKDQAKYVSKMDKTYLPILTRLLDDQENNKREQQQFLQDILSNKDQPVRILHLSFPEFLAQTITKFHRDICNLADPRIYRIEINPLDIHKYLPLELQYSYYYWMYHLKNSQALSSDIEEMEAISLLGLILDIIGILDILQTIVTDHKVNPSLATFLHDTKQFIYQFPQVYKNWSAELQTLEGYTSLVMSMAFSPNGQLLGHTGLVMSIAFSPDSQLLASSSSNKTI</sequence>
<dbReference type="GeneID" id="98146580"/>
<protein>
    <recommendedName>
        <fullName evidence="4">Nucleoside phosphorylase domain-containing protein</fullName>
    </recommendedName>
</protein>
<dbReference type="Gene3D" id="3.40.50.1580">
    <property type="entry name" value="Nucleoside phosphorylase domain"/>
    <property type="match status" value="1"/>
</dbReference>